<dbReference type="PROSITE" id="PS50932">
    <property type="entry name" value="HTH_LACI_2"/>
    <property type="match status" value="1"/>
</dbReference>
<dbReference type="InterPro" id="IPR010982">
    <property type="entry name" value="Lambda_DNA-bd_dom_sf"/>
</dbReference>
<dbReference type="SUPFAM" id="SSF47413">
    <property type="entry name" value="lambda repressor-like DNA-binding domains"/>
    <property type="match status" value="1"/>
</dbReference>
<dbReference type="GO" id="GO:0000976">
    <property type="term" value="F:transcription cis-regulatory region binding"/>
    <property type="evidence" value="ECO:0007669"/>
    <property type="project" value="TreeGrafter"/>
</dbReference>
<dbReference type="EMBL" id="JAAGWY010000001">
    <property type="protein sequence ID" value="NEN04944.1"/>
    <property type="molecule type" value="Genomic_DNA"/>
</dbReference>
<reference evidence="5 6" key="1">
    <citation type="journal article" date="2014" name="J. Microbiol.">
        <title>Diaminobutyricibacter tongyongensis gen. nov., sp. nov. and Homoserinibacter gongjuensis gen. nov., sp. nov. belong to the family Microbacteriaceae.</title>
        <authorList>
            <person name="Kim S.J."/>
            <person name="Ahn J.H."/>
            <person name="Weon H.Y."/>
            <person name="Hamada M."/>
            <person name="Suzuki K."/>
            <person name="Kwon S.W."/>
        </authorList>
    </citation>
    <scope>NUCLEOTIDE SEQUENCE [LARGE SCALE GENOMIC DNA]</scope>
    <source>
        <strain evidence="5 6">NBRC 108724</strain>
    </source>
</reference>
<dbReference type="Pfam" id="PF13377">
    <property type="entry name" value="Peripla_BP_3"/>
    <property type="match status" value="1"/>
</dbReference>
<evidence type="ECO:0000313" key="6">
    <source>
        <dbReference type="Proteomes" id="UP000474967"/>
    </source>
</evidence>
<protein>
    <submittedName>
        <fullName evidence="5">LacI family transcriptional regulator</fullName>
    </submittedName>
</protein>
<dbReference type="Proteomes" id="UP000474967">
    <property type="component" value="Unassembled WGS sequence"/>
</dbReference>
<gene>
    <name evidence="5" type="ORF">G3T36_03580</name>
</gene>
<dbReference type="SMART" id="SM00354">
    <property type="entry name" value="HTH_LACI"/>
    <property type="match status" value="1"/>
</dbReference>
<evidence type="ECO:0000256" key="1">
    <source>
        <dbReference type="ARBA" id="ARBA00023015"/>
    </source>
</evidence>
<dbReference type="InterPro" id="IPR000843">
    <property type="entry name" value="HTH_LacI"/>
</dbReference>
<dbReference type="Pfam" id="PF00356">
    <property type="entry name" value="LacI"/>
    <property type="match status" value="1"/>
</dbReference>
<dbReference type="PROSITE" id="PS00356">
    <property type="entry name" value="HTH_LACI_1"/>
    <property type="match status" value="1"/>
</dbReference>
<dbReference type="CDD" id="cd01392">
    <property type="entry name" value="HTH_LacI"/>
    <property type="match status" value="1"/>
</dbReference>
<dbReference type="Gene3D" id="1.10.260.40">
    <property type="entry name" value="lambda repressor-like DNA-binding domains"/>
    <property type="match status" value="1"/>
</dbReference>
<organism evidence="5 6">
    <name type="scientific">Leifsonia tongyongensis</name>
    <dbReference type="NCBI Taxonomy" id="1268043"/>
    <lineage>
        <taxon>Bacteria</taxon>
        <taxon>Bacillati</taxon>
        <taxon>Actinomycetota</taxon>
        <taxon>Actinomycetes</taxon>
        <taxon>Micrococcales</taxon>
        <taxon>Microbacteriaceae</taxon>
        <taxon>Leifsonia</taxon>
    </lineage>
</organism>
<feature type="domain" description="HTH lacI-type" evidence="4">
    <location>
        <begin position="9"/>
        <end position="52"/>
    </location>
</feature>
<dbReference type="Gene3D" id="3.40.50.2300">
    <property type="match status" value="2"/>
</dbReference>
<dbReference type="InterPro" id="IPR028082">
    <property type="entry name" value="Peripla_BP_I"/>
</dbReference>
<keyword evidence="3" id="KW-0804">Transcription</keyword>
<dbReference type="SUPFAM" id="SSF53822">
    <property type="entry name" value="Periplasmic binding protein-like I"/>
    <property type="match status" value="1"/>
</dbReference>
<dbReference type="PANTHER" id="PTHR30146">
    <property type="entry name" value="LACI-RELATED TRANSCRIPTIONAL REPRESSOR"/>
    <property type="match status" value="1"/>
</dbReference>
<name>A0A6L9XV74_9MICO</name>
<sequence length="340" mass="36729">MPEPTAALVTLADVAHKAGVSVSTASRALSGRGDLKAETRNTVLQVASDLNYDMTGTNRGRPANLDLRLIELVLGTFDDAWTQAIVSGARRGAFANGFDLVLTLEREDPADDWPARVARRRPSGVILGIIKPTRHQIEDLAAARIPVVLIDPRSDPHGEVASVGTTDWQGGYDAGTHLAATGLERFAVIAGVPHYRFGKAREDGFRTAIADELGDVPITRIDADWTGAEVTREFRALVAKSGTPLGVFACNDEMAFAVYQAASVLGLRIPEDVSVIGFNDEPRASAAEPPLTSVRQPLEAMAARAVQLVRDLRTRNSDRFERLELPTRLMVRESTIASRT</sequence>
<evidence type="ECO:0000256" key="3">
    <source>
        <dbReference type="ARBA" id="ARBA00023163"/>
    </source>
</evidence>
<evidence type="ECO:0000313" key="5">
    <source>
        <dbReference type="EMBL" id="NEN04944.1"/>
    </source>
</evidence>
<keyword evidence="6" id="KW-1185">Reference proteome</keyword>
<proteinExistence type="predicted"/>
<evidence type="ECO:0000259" key="4">
    <source>
        <dbReference type="PROSITE" id="PS50932"/>
    </source>
</evidence>
<dbReference type="InterPro" id="IPR046335">
    <property type="entry name" value="LacI/GalR-like_sensor"/>
</dbReference>
<accession>A0A6L9XV74</accession>
<evidence type="ECO:0000256" key="2">
    <source>
        <dbReference type="ARBA" id="ARBA00023125"/>
    </source>
</evidence>
<dbReference type="PANTHER" id="PTHR30146:SF153">
    <property type="entry name" value="LACTOSE OPERON REPRESSOR"/>
    <property type="match status" value="1"/>
</dbReference>
<keyword evidence="1" id="KW-0805">Transcription regulation</keyword>
<dbReference type="AlphaFoldDB" id="A0A6L9XV74"/>
<keyword evidence="2" id="KW-0238">DNA-binding</keyword>
<comment type="caution">
    <text evidence="5">The sequence shown here is derived from an EMBL/GenBank/DDBJ whole genome shotgun (WGS) entry which is preliminary data.</text>
</comment>
<dbReference type="GO" id="GO:0003700">
    <property type="term" value="F:DNA-binding transcription factor activity"/>
    <property type="evidence" value="ECO:0007669"/>
    <property type="project" value="TreeGrafter"/>
</dbReference>